<protein>
    <submittedName>
        <fullName evidence="1">Uncharacterized protein</fullName>
    </submittedName>
</protein>
<organism evidence="1 2">
    <name type="scientific">Tenacibaculum larymnensis</name>
    <dbReference type="NCBI Taxonomy" id="2878201"/>
    <lineage>
        <taxon>Bacteria</taxon>
        <taxon>Pseudomonadati</taxon>
        <taxon>Bacteroidota</taxon>
        <taxon>Flavobacteriia</taxon>
        <taxon>Flavobacteriales</taxon>
        <taxon>Flavobacteriaceae</taxon>
        <taxon>Tenacibaculum</taxon>
    </lineage>
</organism>
<sequence>MENSNMYPKLNQLLPLERIPNELEAIKEVLASVLDSIFVKNLIVGKSYEGDAGYYTLDLVTDSLGVDIPFVDDLRLVFNPTNTGATEIPIQFDYSWLIIKYIKDFSASSFDNAVESVFHILLDLAGTDSKTLLKDAILAFYSEATFLSDFINDFNTKYNQNLTASTSNNLSDLEKIELLSDEIYELDLDVIQVIYDSFINISVDEGLQKLEELFIGYFENIQETIKEIIQLNFNLSIDEISLGLQFPHKWLRPVDENTLEVLPDTYYSVFSFNAGRLIYSSKNGFDFVNTSSFNLNTSVIGKTGLVIGFSDLKVDLEKNSNIPEADADGRPDDFKGVYAKKATISLPARWFKEVDNTTLSIVANDMLIGTGGVSGTIELQAIDGTPNNGLDYLDTNLGGWLVGFNRFDIQFKQNAVIESNIVGKLTIPKLKDSAGNIADIEISGHLNEEGDFNLTAYEKDGFKEFNLFNFVNFNLLSLELGKEDDKFYIGTSCEIWFDNPIMKKVLRNQRITIPRLRIYEDGSMEIVGGNGFIPVSIPLDLGPIEIAITGIHFGSIQQEFNGKMRKYNYWGFDGAISLDPLGLDARGEGIKYYYTVDNDEKDENGNLLFPEGGDSFLRIQTIEVDLIIPGTANPDAALAIINGMLSIPEPGESQEYEGKISLKLPKARISGGAHMKLQPKEPAFILEAELGLSTPISLAATGLAFYSFGGILGYKYVAEKEAIPGFTSENTWYEYYKYPKRGVNLDKFSGPPKTNDYSVPVALGAGTVLGTIFDDGFTFSTRLMAILSLPSVFILDGRANILGERLGILDDTEPPFFAFVAVGDSSFEFAIGADYSLPSNGWILDLYAEVQAGFFANNPSGWYLNFGTRQKPIKAEVLTILSARAYLMLSARGMQMGARAELDLKKSFAGIKIHLNAYVEVGAHISFERLQLGGYVAIGGAIDIDIWRIFSLYLKLDVIAAAEAAKPFLLYFEFRLKVCIRLFWFLKICVRVTIPLKWELSKHVDRTPIPALPNDESTYIDRTLESVKGIHMLTGETFDLKYTKTLPNPNTINKIIPLDTFIDIKTMKGLSPVSVRDKIGGHTGMAENFIDLIPPNKVVRGGRQIRQVKHKYSIEKIEIKMWNGSSWVNYHPFEAVVPVSDRELVNNLPIGYWQRTGKQYDAIRILGTSPFSYMTAGEPGWFIPEQYGITPSELFCVSEGLKNDCVNFLNKEIGTKYYRPNGFIAHNINGAYFTLDGIDVEPEFLGSSNDEEQIVTTNENRSYLEINNQENNFDLEKSLEFKNSESLAIILPTPAREVTLKLTTFAEGITITYFKTDENSSVLKQEYTEVESIFKTKNQTKFPVKYESENALISKIIITPSIPNIERINEIREEIAQLYESTYDGADGEVSVIEPEDIATYEALLEELKTLTSTSCTTIPENELNLGPKVLCEIYNEVNTDGFDEYRFRVYNESCKIVLSSNFSFNIQSEAIEGAQQVLEQINTNTHSFKIEQTTGGEYYFNVVDGNNNIIARRIEYFTLLNDCLLEINKVKELCKEKELLFTDVDCETFKTTPSNILEITKTEEVPIYFQEFNDATELDNWSFTYVSPTIVNGEMTLDSLNTNIESERFLGTISQEVKKVRLKVDLTAYKEEENTSLSYIAFFKLLDQNGNILENLKLDKNNVEEGKVKSLNFVKDINIPNGVMSLTLVITQPSVWGLLASYDTIGVYELKETIVNETNITKFINKYEKENTTRDYHDSLETKEAIYTVGVILESGSPAKGLVTKLDKKGNIIWEKTYETTSTSGLRFSRLVICDNSDILIKGTSRKIQGDISITVNSITRIDAEGNIIWRKYYHVDGINSFHLTKIKGEEYVIFMDVFQSSGGGNYLLKIDGNGNILKQKKITSFSSVPYYSPITSNGENIVVIGAFGQIIELDLELNYIKGINLSSAEYFEQGEYLNNELIVSGISYEEDLVQFFKIDLKNVDNQNFNVDFKVFSGGGRPIFSSGGDRIYWFYSKLNEDNRTHYTYINCLSKDLNLLYSKGFNNYNNGAIEISQVNQNTVLFNDYNEGITGLLGLDFDSCKTELLPKRTVTTKTLEFNTEKTVTIDSSNIPPENGSTNVSSIISTKKEICSFNTPPDNQNPITICNTSLQEVCWLTQEKWEYNQTIPGQAAMEAEQANMEAAVENVVQPIWRPNTAYHLHFQLKDEVDNGKNSKLFNYYYSFKTVGPVGHFHKHAEVSYLPENANPDNYPITSLRQYIDYNRSYPNANGNLLQAKPLFYGAKQAKLSLFFSQPLTQNMFKLWEEYNGLSELEGNIHLAIKDPVSEQIIPYPLPVDYNTEEIPLPEGNGEGGVPWVSDNDPRIPLNIRTLNNWIEYINDNFDAIKCELKIGDAIQPQSYAYSVTLTNLKPSKLYTALVYNAFEVNSDDNLTSEKVHEYVFQTSRYKNFEEQVTSFRLTDTEGNTSEAIFTIDLPLTDTELNELTNIVTSGSTDEQSFDKLIENTIGLNPLDPPVGTEFNLIRNSNTNNVVAILIRNPEPFNNPKIPIEIAKDMIRVNNGEEAYNILYSKDYANVIITHSSNTIAAQSLEFQFQYYAWNGKEYIVEDTVNVENIVLKNN</sequence>
<proteinExistence type="predicted"/>
<comment type="caution">
    <text evidence="1">The sequence shown here is derived from an EMBL/GenBank/DDBJ whole genome shotgun (WGS) entry which is preliminary data.</text>
</comment>
<evidence type="ECO:0000313" key="2">
    <source>
        <dbReference type="Proteomes" id="UP001149303"/>
    </source>
</evidence>
<dbReference type="EMBL" id="JAIWJY010000001">
    <property type="protein sequence ID" value="MDE1205558.1"/>
    <property type="molecule type" value="Genomic_DNA"/>
</dbReference>
<accession>A0A9X4EKM5</accession>
<dbReference type="InterPro" id="IPR036913">
    <property type="entry name" value="YegP-like_sf"/>
</dbReference>
<dbReference type="Proteomes" id="UP001149303">
    <property type="component" value="Unassembled WGS sequence"/>
</dbReference>
<dbReference type="Gene3D" id="2.30.29.80">
    <property type="match status" value="1"/>
</dbReference>
<name>A0A9X4EKM5_9FLAO</name>
<reference evidence="1" key="1">
    <citation type="submission" date="2021-09" db="EMBL/GenBank/DDBJ databases">
        <authorList>
            <person name="Smyrli M."/>
        </authorList>
    </citation>
    <scope>NUCLEOTIDE SEQUENCE</scope>
    <source>
        <strain evidence="1">LAR25</strain>
    </source>
</reference>
<keyword evidence="2" id="KW-1185">Reference proteome</keyword>
<dbReference type="RefSeq" id="WP_274638919.1">
    <property type="nucleotide sequence ID" value="NZ_JAIWJY010000001.1"/>
</dbReference>
<gene>
    <name evidence="1" type="ORF">LCI24_02005</name>
</gene>
<evidence type="ECO:0000313" key="1">
    <source>
        <dbReference type="EMBL" id="MDE1205558.1"/>
    </source>
</evidence>
<dbReference type="SUPFAM" id="SSF160113">
    <property type="entry name" value="YegP-like"/>
    <property type="match status" value="1"/>
</dbReference>